<dbReference type="NCBIfam" id="NF006417">
    <property type="entry name" value="PRK08665.1"/>
    <property type="match status" value="1"/>
</dbReference>
<dbReference type="InterPro" id="IPR008926">
    <property type="entry name" value="RNR_R1-su_N"/>
</dbReference>
<comment type="similarity">
    <text evidence="2">Belongs to the ribonucleoside diphosphate reductase class-2 family.</text>
</comment>
<evidence type="ECO:0000256" key="2">
    <source>
        <dbReference type="ARBA" id="ARBA00007405"/>
    </source>
</evidence>
<proteinExistence type="inferred from homology"/>
<dbReference type="CDD" id="cd02888">
    <property type="entry name" value="RNR_II_dimer"/>
    <property type="match status" value="1"/>
</dbReference>
<evidence type="ECO:0000256" key="7">
    <source>
        <dbReference type="ARBA" id="ARBA00022741"/>
    </source>
</evidence>
<evidence type="ECO:0000256" key="8">
    <source>
        <dbReference type="ARBA" id="ARBA00023002"/>
    </source>
</evidence>
<dbReference type="InterPro" id="IPR013509">
    <property type="entry name" value="RNR_lsu_N"/>
</dbReference>
<dbReference type="Pfam" id="PF12637">
    <property type="entry name" value="TSCPD"/>
    <property type="match status" value="1"/>
</dbReference>
<gene>
    <name evidence="18" type="ORF">METZ01_LOCUS21979</name>
</gene>
<evidence type="ECO:0000256" key="3">
    <source>
        <dbReference type="ARBA" id="ARBA00012274"/>
    </source>
</evidence>
<evidence type="ECO:0000256" key="9">
    <source>
        <dbReference type="ARBA" id="ARBA00023157"/>
    </source>
</evidence>
<name>A0A381PQ03_9ZZZZ</name>
<dbReference type="Pfam" id="PF00317">
    <property type="entry name" value="Ribonuc_red_lgN"/>
    <property type="match status" value="1"/>
</dbReference>
<reference evidence="18" key="1">
    <citation type="submission" date="2018-05" db="EMBL/GenBank/DDBJ databases">
        <authorList>
            <person name="Lanie J.A."/>
            <person name="Ng W.-L."/>
            <person name="Kazmierczak K.M."/>
            <person name="Andrzejewski T.M."/>
            <person name="Davidsen T.M."/>
            <person name="Wayne K.J."/>
            <person name="Tettelin H."/>
            <person name="Glass J.I."/>
            <person name="Rusch D."/>
            <person name="Podicherti R."/>
            <person name="Tsui H.-C.T."/>
            <person name="Winkler M.E."/>
        </authorList>
    </citation>
    <scope>NUCLEOTIDE SEQUENCE</scope>
</reference>
<dbReference type="GO" id="GO:0005524">
    <property type="term" value="F:ATP binding"/>
    <property type="evidence" value="ECO:0007669"/>
    <property type="project" value="InterPro"/>
</dbReference>
<dbReference type="NCBIfam" id="TIGR02504">
    <property type="entry name" value="NrdJ_Z"/>
    <property type="match status" value="1"/>
</dbReference>
<feature type="domain" description="Ribonucleotide reductase large subunit C-terminal" evidence="16">
    <location>
        <begin position="127"/>
        <end position="600"/>
    </location>
</feature>
<evidence type="ECO:0000313" key="18">
    <source>
        <dbReference type="EMBL" id="SUZ69125.1"/>
    </source>
</evidence>
<evidence type="ECO:0000256" key="5">
    <source>
        <dbReference type="ARBA" id="ARBA00022628"/>
    </source>
</evidence>
<dbReference type="PANTHER" id="PTHR43371:SF1">
    <property type="entry name" value="RIBONUCLEOSIDE-DIPHOSPHATE REDUCTASE"/>
    <property type="match status" value="1"/>
</dbReference>
<keyword evidence="7" id="KW-0547">Nucleotide-binding</keyword>
<dbReference type="GO" id="GO:0009263">
    <property type="term" value="P:deoxyribonucleotide biosynthetic process"/>
    <property type="evidence" value="ECO:0007669"/>
    <property type="project" value="InterPro"/>
</dbReference>
<evidence type="ECO:0000256" key="13">
    <source>
        <dbReference type="ARBA" id="ARBA00047754"/>
    </source>
</evidence>
<dbReference type="SUPFAM" id="SSF48168">
    <property type="entry name" value="R1 subunit of ribonucleotide reductase, N-terminal domain"/>
    <property type="match status" value="1"/>
</dbReference>
<organism evidence="18">
    <name type="scientific">marine metagenome</name>
    <dbReference type="NCBI Taxonomy" id="408172"/>
    <lineage>
        <taxon>unclassified sequences</taxon>
        <taxon>metagenomes</taxon>
        <taxon>ecological metagenomes</taxon>
    </lineage>
</organism>
<dbReference type="SUPFAM" id="SSF51998">
    <property type="entry name" value="PFL-like glycyl radical enzymes"/>
    <property type="match status" value="1"/>
</dbReference>
<evidence type="ECO:0000256" key="12">
    <source>
        <dbReference type="ARBA" id="ARBA00033050"/>
    </source>
</evidence>
<dbReference type="PANTHER" id="PTHR43371">
    <property type="entry name" value="VITAMIN B12-DEPENDENT RIBONUCLEOTIDE REDUCTASE"/>
    <property type="match status" value="1"/>
</dbReference>
<keyword evidence="10" id="KW-0170">Cobalt</keyword>
<evidence type="ECO:0000256" key="1">
    <source>
        <dbReference type="ARBA" id="ARBA00001922"/>
    </source>
</evidence>
<dbReference type="InterPro" id="IPR050862">
    <property type="entry name" value="RdRp_reductase_class-2"/>
</dbReference>
<dbReference type="GO" id="GO:0071897">
    <property type="term" value="P:DNA biosynthetic process"/>
    <property type="evidence" value="ECO:0007669"/>
    <property type="project" value="UniProtKB-KW"/>
</dbReference>
<evidence type="ECO:0000259" key="17">
    <source>
        <dbReference type="Pfam" id="PF12637"/>
    </source>
</evidence>
<dbReference type="UniPathway" id="UPA00326"/>
<dbReference type="PRINTS" id="PR01183">
    <property type="entry name" value="RIBORDTASEM1"/>
</dbReference>
<comment type="cofactor">
    <cofactor evidence="1">
        <name>adenosylcob(III)alamin</name>
        <dbReference type="ChEBI" id="CHEBI:18408"/>
    </cofactor>
</comment>
<feature type="region of interest" description="Disordered" evidence="14">
    <location>
        <begin position="608"/>
        <end position="639"/>
    </location>
</feature>
<evidence type="ECO:0000256" key="14">
    <source>
        <dbReference type="SAM" id="MobiDB-lite"/>
    </source>
</evidence>
<keyword evidence="8" id="KW-0560">Oxidoreductase</keyword>
<dbReference type="Gene3D" id="3.20.70.20">
    <property type="match status" value="1"/>
</dbReference>
<dbReference type="InterPro" id="IPR024434">
    <property type="entry name" value="TSCPD_dom"/>
</dbReference>
<keyword evidence="6" id="KW-0237">DNA synthesis</keyword>
<dbReference type="AlphaFoldDB" id="A0A381PQ03"/>
<evidence type="ECO:0000256" key="6">
    <source>
        <dbReference type="ARBA" id="ARBA00022634"/>
    </source>
</evidence>
<sequence length="810" mass="88742">MTATHRESEAVTDLDIQERRRRISTALETAGIAQQTNERSTELTTNASVVLERRYLSKDREGNILEDSVGMFRRVAKNLSEADKIYGATEKERKATEDKFFMAMRRLELLPNSPTLMNAGRELQQLSACFVLPIDDALDSIFDKVKQTALIHKSGGGTGFSFNRLRPEGDVVGSTGGVASGPVSFIRAFDAATDVVKQGGTRRGANMGILNVDHPDVEKFIKSKEDGKNLSNFNISIAVNKDFMERVKANQEYDLVNPRTGKITGQRNAKEVFDLLTNMAWKTGDPGLIFLDVINRDNPNPQLGEIESTNPCGEQPLLPHESCNLASINVARMVTIADGDTMMNWERLDETVDIAVHMLDNVIDMNNYPIPQIEEMSKKTRRIGLGVMGLSDLLIEMGIRYDSDEALEMSREVMRRIQERTYHASSDLAQIRGSFPAWEGSIYNNPGPGGVSQPMRNSAPTTIAPTGTISIIAGASSGVEPLFALSYVRNVMDNTRLVEGNPYFEAVARQEGFYSQDLMEDLAQTGSLETLDIPAWVKDVFRVSHDISPDWHVKMQGAVQEYIDNSVSKTINFPHDATVEQIAGAYMQAYELGCKGITVYRDGSKDGQVLSTGGTGQSAEEGLETGEPRTPRQRPQSIRGVTERVRTGHGNMYVTINFDDADTPFELFGNLGKAGGCDSAQLEAISRLVSLALRSGIEPDTVIEQLRGITCCPAWDEGTLVRSGPDAVALALQRHTGGHDEDASSNSNEVQLKFTPQLIGNGNGDGNGNGNGHGHAQEILNARKCPECNTPVIFEEGCMKCIACSWNKCD</sequence>
<dbReference type="InterPro" id="IPR013344">
    <property type="entry name" value="RNR_NrdJ/NrdZ"/>
</dbReference>
<keyword evidence="5" id="KW-0846">Cobalamin</keyword>
<protein>
    <recommendedName>
        <fullName evidence="4">Vitamin B12-dependent ribonucleotide reductase</fullName>
        <ecNumber evidence="3">1.17.4.1</ecNumber>
    </recommendedName>
    <alternativeName>
        <fullName evidence="12">Ribonucleoside-diphosphate reductase NrdJ</fullName>
    </alternativeName>
</protein>
<dbReference type="EMBL" id="UINC01001052">
    <property type="protein sequence ID" value="SUZ69125.1"/>
    <property type="molecule type" value="Genomic_DNA"/>
</dbReference>
<evidence type="ECO:0000256" key="11">
    <source>
        <dbReference type="ARBA" id="ARBA00025437"/>
    </source>
</evidence>
<evidence type="ECO:0000259" key="15">
    <source>
        <dbReference type="Pfam" id="PF00317"/>
    </source>
</evidence>
<dbReference type="GO" id="GO:0031419">
    <property type="term" value="F:cobalamin binding"/>
    <property type="evidence" value="ECO:0007669"/>
    <property type="project" value="UniProtKB-KW"/>
</dbReference>
<evidence type="ECO:0000256" key="4">
    <source>
        <dbReference type="ARBA" id="ARBA00014409"/>
    </source>
</evidence>
<dbReference type="GO" id="GO:0004748">
    <property type="term" value="F:ribonucleoside-diphosphate reductase activity, thioredoxin disulfide as acceptor"/>
    <property type="evidence" value="ECO:0007669"/>
    <property type="project" value="UniProtKB-EC"/>
</dbReference>
<accession>A0A381PQ03</accession>
<comment type="function">
    <text evidence="11">Catalyzes the reduction of ribonucleotides to deoxyribonucleotides. May function to provide a pool of deoxyribonucleotide precursors for DNA repair during oxygen limitation and/or for immediate growth after restoration of oxygen.</text>
</comment>
<evidence type="ECO:0000259" key="16">
    <source>
        <dbReference type="Pfam" id="PF02867"/>
    </source>
</evidence>
<evidence type="ECO:0000256" key="10">
    <source>
        <dbReference type="ARBA" id="ARBA00023285"/>
    </source>
</evidence>
<feature type="domain" description="TSCPD" evidence="17">
    <location>
        <begin position="632"/>
        <end position="735"/>
    </location>
</feature>
<comment type="catalytic activity">
    <reaction evidence="13">
        <text>a 2'-deoxyribonucleoside 5'-diphosphate + [thioredoxin]-disulfide + H2O = a ribonucleoside 5'-diphosphate + [thioredoxin]-dithiol</text>
        <dbReference type="Rhea" id="RHEA:23252"/>
        <dbReference type="Rhea" id="RHEA-COMP:10698"/>
        <dbReference type="Rhea" id="RHEA-COMP:10700"/>
        <dbReference type="ChEBI" id="CHEBI:15377"/>
        <dbReference type="ChEBI" id="CHEBI:29950"/>
        <dbReference type="ChEBI" id="CHEBI:50058"/>
        <dbReference type="ChEBI" id="CHEBI:57930"/>
        <dbReference type="ChEBI" id="CHEBI:73316"/>
        <dbReference type="EC" id="1.17.4.1"/>
    </reaction>
</comment>
<dbReference type="Pfam" id="PF02867">
    <property type="entry name" value="Ribonuc_red_lgC"/>
    <property type="match status" value="1"/>
</dbReference>
<dbReference type="InterPro" id="IPR000788">
    <property type="entry name" value="RNR_lg_C"/>
</dbReference>
<keyword evidence="9" id="KW-1015">Disulfide bond</keyword>
<dbReference type="EC" id="1.17.4.1" evidence="3"/>
<feature type="domain" description="Ribonucleotide reductase large subunit N-terminal" evidence="15">
    <location>
        <begin position="42"/>
        <end position="123"/>
    </location>
</feature>